<sequence>MPPTYTWICQPADVAWMKPMNAAMRKRWVEYLRDQVNNKGDSPFRIERPDRFEIVEWINTAWEDLSMSTIVNGFRKCGLIDVTYASDENMDDYGGEEDDLFEAAGVLESLMQCGVAELIELESEFCFDDDDQQQNNTA</sequence>
<dbReference type="Proteomes" id="UP000481153">
    <property type="component" value="Unassembled WGS sequence"/>
</dbReference>
<evidence type="ECO:0000313" key="3">
    <source>
        <dbReference type="Proteomes" id="UP000481153"/>
    </source>
</evidence>
<feature type="domain" description="DDE-1" evidence="1">
    <location>
        <begin position="1"/>
        <end position="74"/>
    </location>
</feature>
<accession>A0A6G0WV02</accession>
<evidence type="ECO:0000313" key="2">
    <source>
        <dbReference type="EMBL" id="KAF0731301.1"/>
    </source>
</evidence>
<gene>
    <name evidence="2" type="ORF">Ae201684_011365</name>
</gene>
<dbReference type="InterPro" id="IPR004875">
    <property type="entry name" value="DDE_SF_endonuclease_dom"/>
</dbReference>
<name>A0A6G0WV02_9STRA</name>
<organism evidence="2 3">
    <name type="scientific">Aphanomyces euteiches</name>
    <dbReference type="NCBI Taxonomy" id="100861"/>
    <lineage>
        <taxon>Eukaryota</taxon>
        <taxon>Sar</taxon>
        <taxon>Stramenopiles</taxon>
        <taxon>Oomycota</taxon>
        <taxon>Saprolegniomycetes</taxon>
        <taxon>Saprolegniales</taxon>
        <taxon>Verrucalvaceae</taxon>
        <taxon>Aphanomyces</taxon>
    </lineage>
</organism>
<evidence type="ECO:0000259" key="1">
    <source>
        <dbReference type="Pfam" id="PF03184"/>
    </source>
</evidence>
<dbReference type="AlphaFoldDB" id="A0A6G0WV02"/>
<proteinExistence type="predicted"/>
<dbReference type="EMBL" id="VJMJ01000144">
    <property type="protein sequence ID" value="KAF0731301.1"/>
    <property type="molecule type" value="Genomic_DNA"/>
</dbReference>
<dbReference type="Pfam" id="PF03184">
    <property type="entry name" value="DDE_1"/>
    <property type="match status" value="1"/>
</dbReference>
<dbReference type="GO" id="GO:0003676">
    <property type="term" value="F:nucleic acid binding"/>
    <property type="evidence" value="ECO:0007669"/>
    <property type="project" value="InterPro"/>
</dbReference>
<keyword evidence="3" id="KW-1185">Reference proteome</keyword>
<reference evidence="2 3" key="1">
    <citation type="submission" date="2019-07" db="EMBL/GenBank/DDBJ databases">
        <title>Genomics analysis of Aphanomyces spp. identifies a new class of oomycete effector associated with host adaptation.</title>
        <authorList>
            <person name="Gaulin E."/>
        </authorList>
    </citation>
    <scope>NUCLEOTIDE SEQUENCE [LARGE SCALE GENOMIC DNA]</scope>
    <source>
        <strain evidence="2 3">ATCC 201684</strain>
    </source>
</reference>
<comment type="caution">
    <text evidence="2">The sequence shown here is derived from an EMBL/GenBank/DDBJ whole genome shotgun (WGS) entry which is preliminary data.</text>
</comment>
<protein>
    <recommendedName>
        <fullName evidence="1">DDE-1 domain-containing protein</fullName>
    </recommendedName>
</protein>
<dbReference type="VEuPathDB" id="FungiDB:AeMF1_005612"/>